<evidence type="ECO:0000256" key="1">
    <source>
        <dbReference type="SAM" id="MobiDB-lite"/>
    </source>
</evidence>
<feature type="transmembrane region" description="Helical" evidence="2">
    <location>
        <begin position="503"/>
        <end position="523"/>
    </location>
</feature>
<dbReference type="AlphaFoldDB" id="A0ABD3NKZ6"/>
<evidence type="ECO:0000256" key="2">
    <source>
        <dbReference type="SAM" id="Phobius"/>
    </source>
</evidence>
<protein>
    <recommendedName>
        <fullName evidence="5">SH3 domain-containing protein</fullName>
    </recommendedName>
</protein>
<reference evidence="3 4" key="1">
    <citation type="submission" date="2024-10" db="EMBL/GenBank/DDBJ databases">
        <title>Updated reference genomes for cyclostephanoid diatoms.</title>
        <authorList>
            <person name="Roberts W.R."/>
            <person name="Alverson A.J."/>
        </authorList>
    </citation>
    <scope>NUCLEOTIDE SEQUENCE [LARGE SCALE GENOMIC DNA]</scope>
    <source>
        <strain evidence="3 4">AJA276-08</strain>
    </source>
</reference>
<keyword evidence="4" id="KW-1185">Reference proteome</keyword>
<proteinExistence type="predicted"/>
<accession>A0ABD3NKZ6</accession>
<feature type="region of interest" description="Disordered" evidence="1">
    <location>
        <begin position="214"/>
        <end position="249"/>
    </location>
</feature>
<organism evidence="3 4">
    <name type="scientific">Stephanodiscus triporus</name>
    <dbReference type="NCBI Taxonomy" id="2934178"/>
    <lineage>
        <taxon>Eukaryota</taxon>
        <taxon>Sar</taxon>
        <taxon>Stramenopiles</taxon>
        <taxon>Ochrophyta</taxon>
        <taxon>Bacillariophyta</taxon>
        <taxon>Coscinodiscophyceae</taxon>
        <taxon>Thalassiosirophycidae</taxon>
        <taxon>Stephanodiscales</taxon>
        <taxon>Stephanodiscaceae</taxon>
        <taxon>Stephanodiscus</taxon>
    </lineage>
</organism>
<keyword evidence="2" id="KW-0812">Transmembrane</keyword>
<sequence>MFFEAENEKTKMTSSRGKLRGAYLIGVLLSCVVNLSEPSMAAAASARTDIDDDAGVGVGVNIVDDDVKMIVSVGGGDDAIASQDDDDDDDPSSPISRSTNVVEETISQEYIRLETSGREQQQQQQQLQYTPPTHYQIAAHVQTNLHTGYSYFLPLPESFAHLPFLECGAVGSTTESLPLVSGVFRHVPHTSVIPKRDESAATIIDGVGIILDEDEDVDRGNETSSNDEAAAAASAANDSVDDHPKRPSPPKYVVALSSMEITVGGNGNETQKFVAGDVIFIEDAWWGIWDNDDEFNDSSKRVDAADDVGGGKDSSEGTDRGEHHDGVDKMKGYIMRASSQSQTDLKVIMLTVPNAVHRHWKNAQYATAMTRRDEREVKEKRRQSNLNTDIGTRRPWWNHPTSTFLPMHNSKRNHGQLKPCNLETDPAFSHPSAMSSATLSQHITQHFTSLLRRSTNPIPAFLPNHHHHDFLLHVLAQAAAAAFGGMTTLALVLQLWRIIPGPIAVGFGSACFVGLGTWGFVWLGEEISDQWELWRERRRLIRMMNEGWGTGVRGGSGGG</sequence>
<name>A0ABD3NKZ6_9STRA</name>
<feature type="transmembrane region" description="Helical" evidence="2">
    <location>
        <begin position="470"/>
        <end position="496"/>
    </location>
</feature>
<gene>
    <name evidence="3" type="ORF">ACHAW5_006904</name>
</gene>
<feature type="region of interest" description="Disordered" evidence="1">
    <location>
        <begin position="76"/>
        <end position="98"/>
    </location>
</feature>
<keyword evidence="2" id="KW-0472">Membrane</keyword>
<feature type="region of interest" description="Disordered" evidence="1">
    <location>
        <begin position="300"/>
        <end position="328"/>
    </location>
</feature>
<evidence type="ECO:0000313" key="4">
    <source>
        <dbReference type="Proteomes" id="UP001530315"/>
    </source>
</evidence>
<dbReference type="Proteomes" id="UP001530315">
    <property type="component" value="Unassembled WGS sequence"/>
</dbReference>
<keyword evidence="2" id="KW-1133">Transmembrane helix</keyword>
<evidence type="ECO:0008006" key="5">
    <source>
        <dbReference type="Google" id="ProtNLM"/>
    </source>
</evidence>
<evidence type="ECO:0000313" key="3">
    <source>
        <dbReference type="EMBL" id="KAL3776458.1"/>
    </source>
</evidence>
<feature type="compositionally biased region" description="Low complexity" evidence="1">
    <location>
        <begin position="224"/>
        <end position="238"/>
    </location>
</feature>
<dbReference type="EMBL" id="JALLAZ020001352">
    <property type="protein sequence ID" value="KAL3776458.1"/>
    <property type="molecule type" value="Genomic_DNA"/>
</dbReference>
<comment type="caution">
    <text evidence="3">The sequence shown here is derived from an EMBL/GenBank/DDBJ whole genome shotgun (WGS) entry which is preliminary data.</text>
</comment>